<evidence type="ECO:0000313" key="1">
    <source>
        <dbReference type="EMBL" id="MEF2113278.1"/>
    </source>
</evidence>
<organism evidence="1 2">
    <name type="scientific">Clostridium frigoriphilum</name>
    <dbReference type="NCBI Taxonomy" id="443253"/>
    <lineage>
        <taxon>Bacteria</taxon>
        <taxon>Bacillati</taxon>
        <taxon>Bacillota</taxon>
        <taxon>Clostridia</taxon>
        <taxon>Eubacteriales</taxon>
        <taxon>Clostridiaceae</taxon>
        <taxon>Clostridium</taxon>
    </lineage>
</organism>
<dbReference type="EMBL" id="JAZHFS010000011">
    <property type="protein sequence ID" value="MEF2113278.1"/>
    <property type="molecule type" value="Genomic_DNA"/>
</dbReference>
<reference evidence="1 2" key="1">
    <citation type="submission" date="2023-11" db="EMBL/GenBank/DDBJ databases">
        <title>Draft genome sequence of a psychrophilic Clostridium strain from permafrost water brine.</title>
        <authorList>
            <person name="Shcherbakova V.A."/>
            <person name="Trubitsyn V.E."/>
            <person name="Zakharyuk A.G."/>
        </authorList>
    </citation>
    <scope>NUCLEOTIDE SEQUENCE [LARGE SCALE GENOMIC DNA]</scope>
    <source>
        <strain evidence="1 2">14F</strain>
    </source>
</reference>
<dbReference type="RefSeq" id="WP_216248678.1">
    <property type="nucleotide sequence ID" value="NZ_JAZHFS010000011.1"/>
</dbReference>
<name>A0ABU7UPD8_9CLOT</name>
<keyword evidence="2" id="KW-1185">Reference proteome</keyword>
<evidence type="ECO:0000313" key="2">
    <source>
        <dbReference type="Proteomes" id="UP001498469"/>
    </source>
</evidence>
<sequence>MNCKQSLRKGFNIASVEGCENVKSNIINKLTIQFNQHLYEEDEIYFTIGIKFGFSTNEVLVLPQNEIKKINQASGEVFINYIDIIMKDKYKIYIRGNVKTGIIYISMKTRKNRMDDDAIDLLKTLYEDEVNEGVFNRAKEIAKDKFSYNYKNINFRAYYNMMEFSNINKNFILRKLTKNFLDINVQELKEFIENIVVVQNSILFINGDLSELNKSKIFKFIENIKIKDIYVRPAAEAVNKYLQTDVHIFDTARENVSIGGINFNFFNDDVTILEKQLLLSILSEIMFKDKGKLLLDEFDNSLLYFNSKLEEYSTKIFDYLNEESVIKAKDILVYKLSYMLDRNPYLFNKYCIDLYSKGIDFSEYIEVLKKCDSRLLKNIYIKGNLKITEGHLLYVKER</sequence>
<gene>
    <name evidence="1" type="ORF">SJI18_13285</name>
</gene>
<accession>A0ABU7UPD8</accession>
<proteinExistence type="predicted"/>
<protein>
    <submittedName>
        <fullName evidence="1">Uncharacterized protein</fullName>
    </submittedName>
</protein>
<dbReference type="Proteomes" id="UP001498469">
    <property type="component" value="Unassembled WGS sequence"/>
</dbReference>
<comment type="caution">
    <text evidence="1">The sequence shown here is derived from an EMBL/GenBank/DDBJ whole genome shotgun (WGS) entry which is preliminary data.</text>
</comment>